<evidence type="ECO:0008006" key="4">
    <source>
        <dbReference type="Google" id="ProtNLM"/>
    </source>
</evidence>
<feature type="region of interest" description="Disordered" evidence="1">
    <location>
        <begin position="116"/>
        <end position="174"/>
    </location>
</feature>
<sequence length="496" mass="55177">MAKRGLRSEPVATRKRRHLAVDADTSSSTYTYGGAVAFKNAWKALLKGAWTSKPPPRQSRDDRFRYIRPGDDPAGKEGLDILLGESAVMRFVKVVAAPLQPLHVRVKLPLPSAPVAANQRSEQWHDTGERRNNRNSGSRGRDDAGRGRGDASRGQGDVGRDRADDEPANAAAEVVNGTDCPLLVASPEVKPRREDAGEVEDVPVALPVVTEAMLGETKATSVSTLDVVEVTSGVGKLRTSLITLLQEGLVRPVGTSYIVGRVCRRAKKGKFASLFQVRWLDSKFQSAAEHFSVGVVQQGIDNYGALMKQSSKPNWQLLVEADESERIEVDSELDEQTAEIYEAFNASELLPTSLAEVEAIQNMRFKPRVEAHVPHDLYQQYDGTSMTRLKPEYRHFFEHSASASFFACLPLYFWRQVLHETNAFAVVNNIKITSPFTLRKLVVFLGILFYMALNQKGEYSNYWVPARGLDIRWEHDVAGWRNDAQSFQITAVLPQI</sequence>
<dbReference type="PANTHER" id="PTHR37069:SF2">
    <property type="entry name" value="PIGGYBAC TRANSPOSABLE ELEMENT-DERIVED PROTEIN DOMAIN-CONTAINING PROTEIN"/>
    <property type="match status" value="1"/>
</dbReference>
<accession>A0A329RNZ3</accession>
<feature type="region of interest" description="Disordered" evidence="1">
    <location>
        <begin position="51"/>
        <end position="71"/>
    </location>
</feature>
<feature type="compositionally biased region" description="Basic and acidic residues" evidence="1">
    <location>
        <begin position="122"/>
        <end position="132"/>
    </location>
</feature>
<protein>
    <recommendedName>
        <fullName evidence="4">PiggyBac transposable element-derived protein domain-containing protein</fullName>
    </recommendedName>
</protein>
<dbReference type="PANTHER" id="PTHR37069">
    <property type="entry name" value="DDE_TNP_1_7 DOMAIN-CONTAINING PROTEIN"/>
    <property type="match status" value="1"/>
</dbReference>
<dbReference type="VEuPathDB" id="FungiDB:PC110_g18749"/>
<gene>
    <name evidence="2" type="ORF">PC110_g18749</name>
</gene>
<dbReference type="STRING" id="29920.A0A329RNZ3"/>
<name>A0A329RNZ3_9STRA</name>
<feature type="compositionally biased region" description="Basic and acidic residues" evidence="1">
    <location>
        <begin position="139"/>
        <end position="151"/>
    </location>
</feature>
<keyword evidence="3" id="KW-1185">Reference proteome</keyword>
<organism evidence="2 3">
    <name type="scientific">Phytophthora cactorum</name>
    <dbReference type="NCBI Taxonomy" id="29920"/>
    <lineage>
        <taxon>Eukaryota</taxon>
        <taxon>Sar</taxon>
        <taxon>Stramenopiles</taxon>
        <taxon>Oomycota</taxon>
        <taxon>Peronosporomycetes</taxon>
        <taxon>Peronosporales</taxon>
        <taxon>Peronosporaceae</taxon>
        <taxon>Phytophthora</taxon>
    </lineage>
</organism>
<evidence type="ECO:0000256" key="1">
    <source>
        <dbReference type="SAM" id="MobiDB-lite"/>
    </source>
</evidence>
<comment type="caution">
    <text evidence="2">The sequence shown here is derived from an EMBL/GenBank/DDBJ whole genome shotgun (WGS) entry which is preliminary data.</text>
</comment>
<dbReference type="Proteomes" id="UP000251314">
    <property type="component" value="Unassembled WGS sequence"/>
</dbReference>
<dbReference type="OrthoDB" id="115587at2759"/>
<proteinExistence type="predicted"/>
<feature type="compositionally biased region" description="Basic and acidic residues" evidence="1">
    <location>
        <begin position="58"/>
        <end position="71"/>
    </location>
</feature>
<evidence type="ECO:0000313" key="3">
    <source>
        <dbReference type="Proteomes" id="UP000251314"/>
    </source>
</evidence>
<reference evidence="2 3" key="1">
    <citation type="submission" date="2018-01" db="EMBL/GenBank/DDBJ databases">
        <title>Draft genome of the strawberry crown rot pathogen Phytophthora cactorum.</title>
        <authorList>
            <person name="Armitage A.D."/>
            <person name="Lysoe E."/>
            <person name="Nellist C.F."/>
            <person name="Harrison R.J."/>
            <person name="Brurberg M.B."/>
        </authorList>
    </citation>
    <scope>NUCLEOTIDE SEQUENCE [LARGE SCALE GENOMIC DNA]</scope>
    <source>
        <strain evidence="2 3">10300</strain>
    </source>
</reference>
<dbReference type="EMBL" id="MJFZ01000828">
    <property type="protein sequence ID" value="RAW24828.1"/>
    <property type="molecule type" value="Genomic_DNA"/>
</dbReference>
<feature type="region of interest" description="Disordered" evidence="1">
    <location>
        <begin position="1"/>
        <end position="20"/>
    </location>
</feature>
<evidence type="ECO:0000313" key="2">
    <source>
        <dbReference type="EMBL" id="RAW24828.1"/>
    </source>
</evidence>
<dbReference type="AlphaFoldDB" id="A0A329RNZ3"/>